<name>A0A3S5CVP0_9PLAT</name>
<dbReference type="EMBL" id="CAAALY010281695">
    <property type="protein sequence ID" value="VEL43466.1"/>
    <property type="molecule type" value="Genomic_DNA"/>
</dbReference>
<proteinExistence type="predicted"/>
<organism evidence="1 2">
    <name type="scientific">Protopolystoma xenopodis</name>
    <dbReference type="NCBI Taxonomy" id="117903"/>
    <lineage>
        <taxon>Eukaryota</taxon>
        <taxon>Metazoa</taxon>
        <taxon>Spiralia</taxon>
        <taxon>Lophotrochozoa</taxon>
        <taxon>Platyhelminthes</taxon>
        <taxon>Monogenea</taxon>
        <taxon>Polyopisthocotylea</taxon>
        <taxon>Polystomatidea</taxon>
        <taxon>Polystomatidae</taxon>
        <taxon>Protopolystoma</taxon>
    </lineage>
</organism>
<keyword evidence="2" id="KW-1185">Reference proteome</keyword>
<protein>
    <submittedName>
        <fullName evidence="1">Uncharacterized protein</fullName>
    </submittedName>
</protein>
<comment type="caution">
    <text evidence="1">The sequence shown here is derived from an EMBL/GenBank/DDBJ whole genome shotgun (WGS) entry which is preliminary data.</text>
</comment>
<dbReference type="Proteomes" id="UP000784294">
    <property type="component" value="Unassembled WGS sequence"/>
</dbReference>
<reference evidence="1" key="1">
    <citation type="submission" date="2018-11" db="EMBL/GenBank/DDBJ databases">
        <authorList>
            <consortium name="Pathogen Informatics"/>
        </authorList>
    </citation>
    <scope>NUCLEOTIDE SEQUENCE</scope>
</reference>
<evidence type="ECO:0000313" key="1">
    <source>
        <dbReference type="EMBL" id="VEL43466.1"/>
    </source>
</evidence>
<evidence type="ECO:0000313" key="2">
    <source>
        <dbReference type="Proteomes" id="UP000784294"/>
    </source>
</evidence>
<accession>A0A3S5CVP0</accession>
<gene>
    <name evidence="1" type="ORF">PXEA_LOCUS36906</name>
</gene>
<dbReference type="AlphaFoldDB" id="A0A3S5CVP0"/>
<sequence>MGVSWSQCQVLDRQLSPSSLKTNVGQGGRFTRLAYGVICRNNATPQAWP</sequence>